<evidence type="ECO:0000256" key="3">
    <source>
        <dbReference type="ARBA" id="ARBA00023163"/>
    </source>
</evidence>
<accession>A0ABW3T162</accession>
<feature type="domain" description="HTH araC/xylS-type" evidence="4">
    <location>
        <begin position="214"/>
        <end position="316"/>
    </location>
</feature>
<dbReference type="InterPro" id="IPR018060">
    <property type="entry name" value="HTH_AraC"/>
</dbReference>
<dbReference type="Pfam" id="PF12833">
    <property type="entry name" value="HTH_18"/>
    <property type="match status" value="1"/>
</dbReference>
<dbReference type="InterPro" id="IPR009057">
    <property type="entry name" value="Homeodomain-like_sf"/>
</dbReference>
<comment type="caution">
    <text evidence="5">The sequence shown here is derived from an EMBL/GenBank/DDBJ whole genome shotgun (WGS) entry which is preliminary data.</text>
</comment>
<dbReference type="PANTHER" id="PTHR47894">
    <property type="entry name" value="HTH-TYPE TRANSCRIPTIONAL REGULATOR GADX"/>
    <property type="match status" value="1"/>
</dbReference>
<dbReference type="PROSITE" id="PS01124">
    <property type="entry name" value="HTH_ARAC_FAMILY_2"/>
    <property type="match status" value="1"/>
</dbReference>
<organism evidence="5 6">
    <name type="scientific">Phenylobacterium conjunctum</name>
    <dbReference type="NCBI Taxonomy" id="1298959"/>
    <lineage>
        <taxon>Bacteria</taxon>
        <taxon>Pseudomonadati</taxon>
        <taxon>Pseudomonadota</taxon>
        <taxon>Alphaproteobacteria</taxon>
        <taxon>Caulobacterales</taxon>
        <taxon>Caulobacteraceae</taxon>
        <taxon>Phenylobacterium</taxon>
    </lineage>
</organism>
<evidence type="ECO:0000256" key="1">
    <source>
        <dbReference type="ARBA" id="ARBA00023015"/>
    </source>
</evidence>
<dbReference type="SUPFAM" id="SSF46689">
    <property type="entry name" value="Homeodomain-like"/>
    <property type="match status" value="1"/>
</dbReference>
<dbReference type="Gene3D" id="1.10.10.60">
    <property type="entry name" value="Homeodomain-like"/>
    <property type="match status" value="1"/>
</dbReference>
<sequence>MTHPGLTGLQDLVAELGGGDLLTSLNLPEGPPPPGAFQQALGLAARLTGREEIGLLLARRRSLETLGGLASLVGSAPTVGEAVTQLFEMLPRSFSGGVRGYVERRGPEALLVGQVVTADPPALDQQADHLAGAAVGLIRQLTRADWAPEAVYLVRKAPADPAPYSRFFGAPVLFGQEMQVIVVRPALLDAPVAQANLALNRELFAQLSSRARGDGLAGLVRDRVWRGLTSGACTAAEVAADLGTPLRSFQRRLAAEGTSFSAILDAAREALARRLMRQTALSLAEISDALGFAEPAVFTRFFTRRAGVSPSAWRRG</sequence>
<dbReference type="Pfam" id="PF12625">
    <property type="entry name" value="Arabinose_bd"/>
    <property type="match status" value="1"/>
</dbReference>
<dbReference type="EMBL" id="JBHTLQ010000018">
    <property type="protein sequence ID" value="MFD1190884.1"/>
    <property type="molecule type" value="Genomic_DNA"/>
</dbReference>
<evidence type="ECO:0000256" key="2">
    <source>
        <dbReference type="ARBA" id="ARBA00023125"/>
    </source>
</evidence>
<keyword evidence="2" id="KW-0238">DNA-binding</keyword>
<name>A0ABW3T162_9CAUL</name>
<reference evidence="6" key="1">
    <citation type="journal article" date="2019" name="Int. J. Syst. Evol. Microbiol.">
        <title>The Global Catalogue of Microorganisms (GCM) 10K type strain sequencing project: providing services to taxonomists for standard genome sequencing and annotation.</title>
        <authorList>
            <consortium name="The Broad Institute Genomics Platform"/>
            <consortium name="The Broad Institute Genome Sequencing Center for Infectious Disease"/>
            <person name="Wu L."/>
            <person name="Ma J."/>
        </authorList>
    </citation>
    <scope>NUCLEOTIDE SEQUENCE [LARGE SCALE GENOMIC DNA]</scope>
    <source>
        <strain evidence="6">CCUG 55074</strain>
    </source>
</reference>
<proteinExistence type="predicted"/>
<dbReference type="Proteomes" id="UP001597216">
    <property type="component" value="Unassembled WGS sequence"/>
</dbReference>
<dbReference type="RefSeq" id="WP_377353469.1">
    <property type="nucleotide sequence ID" value="NZ_JBHTLQ010000018.1"/>
</dbReference>
<protein>
    <submittedName>
        <fullName evidence="5">AraC family transcriptional regulator ligand-binding domain-containing protein</fullName>
    </submittedName>
</protein>
<keyword evidence="3" id="KW-0804">Transcription</keyword>
<dbReference type="SMART" id="SM00342">
    <property type="entry name" value="HTH_ARAC"/>
    <property type="match status" value="1"/>
</dbReference>
<evidence type="ECO:0000259" key="4">
    <source>
        <dbReference type="PROSITE" id="PS01124"/>
    </source>
</evidence>
<evidence type="ECO:0000313" key="6">
    <source>
        <dbReference type="Proteomes" id="UP001597216"/>
    </source>
</evidence>
<dbReference type="InterPro" id="IPR032687">
    <property type="entry name" value="AraC-type_N"/>
</dbReference>
<keyword evidence="1" id="KW-0805">Transcription regulation</keyword>
<keyword evidence="6" id="KW-1185">Reference proteome</keyword>
<evidence type="ECO:0000313" key="5">
    <source>
        <dbReference type="EMBL" id="MFD1190884.1"/>
    </source>
</evidence>
<dbReference type="PANTHER" id="PTHR47894:SF4">
    <property type="entry name" value="HTH-TYPE TRANSCRIPTIONAL REGULATOR GADX"/>
    <property type="match status" value="1"/>
</dbReference>
<gene>
    <name evidence="5" type="ORF">ACFQ27_09865</name>
</gene>